<dbReference type="PANTHER" id="PTHR11735:SF11">
    <property type="entry name" value="TRNA THREONYLCARBAMOYLADENOSINE BIOSYNTHESIS PROTEIN TSAB"/>
    <property type="match status" value="1"/>
</dbReference>
<dbReference type="Pfam" id="PF00814">
    <property type="entry name" value="TsaD"/>
    <property type="match status" value="1"/>
</dbReference>
<evidence type="ECO:0000313" key="3">
    <source>
        <dbReference type="Proteomes" id="UP000237755"/>
    </source>
</evidence>
<comment type="caution">
    <text evidence="2">The sequence shown here is derived from an EMBL/GenBank/DDBJ whole genome shotgun (WGS) entry which is preliminary data.</text>
</comment>
<keyword evidence="3" id="KW-1185">Reference proteome</keyword>
<name>A0ABX5B029_9MICO</name>
<evidence type="ECO:0000313" key="2">
    <source>
        <dbReference type="EMBL" id="PPL20001.1"/>
    </source>
</evidence>
<dbReference type="PANTHER" id="PTHR11735">
    <property type="entry name" value="TRNA N6-ADENOSINE THREONYLCARBAMOYLTRANSFERASE"/>
    <property type="match status" value="1"/>
</dbReference>
<gene>
    <name evidence="2" type="ORF">GY24_02535</name>
</gene>
<dbReference type="SUPFAM" id="SSF53067">
    <property type="entry name" value="Actin-like ATPase domain"/>
    <property type="match status" value="2"/>
</dbReference>
<proteinExistence type="predicted"/>
<protein>
    <submittedName>
        <fullName evidence="2">tRNA (Adenosine(37)-N6)-threonylcarbamoyltransferase complex dimerization subunit type 1 TsaB</fullName>
    </submittedName>
</protein>
<dbReference type="RefSeq" id="WP_104474239.1">
    <property type="nucleotide sequence ID" value="NZ_MPZN01000005.1"/>
</dbReference>
<feature type="domain" description="Gcp-like" evidence="1">
    <location>
        <begin position="32"/>
        <end position="135"/>
    </location>
</feature>
<dbReference type="InterPro" id="IPR022496">
    <property type="entry name" value="T6A_TsaB"/>
</dbReference>
<sequence length="223" mass="23046">MLLAIDTSAGTSVAIVDRDRGILAERSEVDTMRHAEVIGGMIQAVLDESAVARAELSGVVAGMGPGPFTGLRVGIAAARTFALALGRPLVPIVSHDAIAFAHFAAEAAGVAGARTAPLLVVTDARRREVYWSAYSGVDELGLPVRLDGPGLAKPDALPALALDAFDAFDGAFERLDAAEISAGALGMVAELSFAAGRPFTADEPLYLRSPDVTPSNGPKRVTR</sequence>
<dbReference type="InterPro" id="IPR043129">
    <property type="entry name" value="ATPase_NBD"/>
</dbReference>
<dbReference type="InterPro" id="IPR000905">
    <property type="entry name" value="Gcp-like_dom"/>
</dbReference>
<dbReference type="EMBL" id="MPZN01000005">
    <property type="protein sequence ID" value="PPL20001.1"/>
    <property type="molecule type" value="Genomic_DNA"/>
</dbReference>
<dbReference type="Gene3D" id="3.30.420.40">
    <property type="match status" value="1"/>
</dbReference>
<reference evidence="2 3" key="1">
    <citation type="journal article" date="2008" name="Int. J. Syst. Evol. Microbiol.">
        <title>Leifsonia pindariensis sp. nov., isolated from the Pindari glacier of the Indian Himalayas, and emended description of the genus Leifsonia.</title>
        <authorList>
            <person name="Reddy G.S."/>
            <person name="Prabagaran S.R."/>
            <person name="Shivaji S."/>
        </authorList>
    </citation>
    <scope>NUCLEOTIDE SEQUENCE [LARGE SCALE GENOMIC DNA]</scope>
    <source>
        <strain evidence="2 3">PON 10</strain>
    </source>
</reference>
<accession>A0ABX5B029</accession>
<dbReference type="NCBIfam" id="TIGR03725">
    <property type="entry name" value="T6A_YeaZ"/>
    <property type="match status" value="1"/>
</dbReference>
<evidence type="ECO:0000259" key="1">
    <source>
        <dbReference type="Pfam" id="PF00814"/>
    </source>
</evidence>
<dbReference type="Proteomes" id="UP000237755">
    <property type="component" value="Unassembled WGS sequence"/>
</dbReference>
<organism evidence="2 3">
    <name type="scientific">Microterricola pindariensis</name>
    <dbReference type="NCBI Taxonomy" id="478010"/>
    <lineage>
        <taxon>Bacteria</taxon>
        <taxon>Bacillati</taxon>
        <taxon>Actinomycetota</taxon>
        <taxon>Actinomycetes</taxon>
        <taxon>Micrococcales</taxon>
        <taxon>Microbacteriaceae</taxon>
        <taxon>Microterricola</taxon>
    </lineage>
</organism>